<dbReference type="PRINTS" id="PR00706">
    <property type="entry name" value="PYROGLUPTASE"/>
</dbReference>
<evidence type="ECO:0000256" key="3">
    <source>
        <dbReference type="ARBA" id="ARBA00022670"/>
    </source>
</evidence>
<dbReference type="CDD" id="cd00501">
    <property type="entry name" value="Peptidase_C15"/>
    <property type="match status" value="1"/>
</dbReference>
<dbReference type="OrthoDB" id="9779738at2"/>
<evidence type="ECO:0000256" key="2">
    <source>
        <dbReference type="ARBA" id="ARBA00022490"/>
    </source>
</evidence>
<dbReference type="PANTHER" id="PTHR23402">
    <property type="entry name" value="PROTEASE FAMILY C15 PYROGLUTAMYL-PEPTIDASE I-RELATED"/>
    <property type="match status" value="1"/>
</dbReference>
<accession>A0A345ZVA7</accession>
<dbReference type="SUPFAM" id="SSF53182">
    <property type="entry name" value="Pyrrolidone carboxyl peptidase (pyroglutamate aminopeptidase)"/>
    <property type="match status" value="1"/>
</dbReference>
<evidence type="ECO:0000256" key="4">
    <source>
        <dbReference type="ARBA" id="ARBA00022801"/>
    </source>
</evidence>
<evidence type="ECO:0000256" key="1">
    <source>
        <dbReference type="ARBA" id="ARBA00006641"/>
    </source>
</evidence>
<dbReference type="KEGG" id="ptaw:DW352_10235"/>
<keyword evidence="5" id="KW-0788">Thiol protease</keyword>
<evidence type="ECO:0000256" key="6">
    <source>
        <dbReference type="PROSITE-ProRule" id="PRU10077"/>
    </source>
</evidence>
<sequence>MTTILITGFGPFPGAPYNPTERLVRALGSVRRPALRDVTIVTHVFPVSYAAVDRDLPALLAKHKPDAVLMFGLAARTRHIRIETRARNALALMPDATSASLRRSQIVRGAPAALPLPAPVRHLLAAARQARLPAALSPDAGRYLCNYLCWRAAEAAGKPGGPRAAAFVHVPLTARGAQARRGGRRFAAHDLARAGTRILLALAAAARR</sequence>
<dbReference type="RefSeq" id="WP_115690903.1">
    <property type="nucleotide sequence ID" value="NZ_CP031417.1"/>
</dbReference>
<name>A0A345ZVA7_9HYPH</name>
<comment type="catalytic activity">
    <reaction evidence="6">
        <text>Release of an N-terminal pyroglutamyl group from a polypeptide, the second amino acid generally not being Pro.</text>
        <dbReference type="EC" id="3.4.19.3"/>
    </reaction>
</comment>
<proteinExistence type="inferred from homology"/>
<keyword evidence="2" id="KW-0963">Cytoplasm</keyword>
<dbReference type="Pfam" id="PF01470">
    <property type="entry name" value="Peptidase_C15"/>
    <property type="match status" value="1"/>
</dbReference>
<dbReference type="GO" id="GO:0005829">
    <property type="term" value="C:cytosol"/>
    <property type="evidence" value="ECO:0007669"/>
    <property type="project" value="InterPro"/>
</dbReference>
<organism evidence="7 8">
    <name type="scientific">Pseudolabrys taiwanensis</name>
    <dbReference type="NCBI Taxonomy" id="331696"/>
    <lineage>
        <taxon>Bacteria</taxon>
        <taxon>Pseudomonadati</taxon>
        <taxon>Pseudomonadota</taxon>
        <taxon>Alphaproteobacteria</taxon>
        <taxon>Hyphomicrobiales</taxon>
        <taxon>Xanthobacteraceae</taxon>
        <taxon>Pseudolabrys</taxon>
    </lineage>
</organism>
<dbReference type="GO" id="GO:0006508">
    <property type="term" value="P:proteolysis"/>
    <property type="evidence" value="ECO:0007669"/>
    <property type="project" value="UniProtKB-KW"/>
</dbReference>
<dbReference type="InterPro" id="IPR036440">
    <property type="entry name" value="Peptidase_C15-like_sf"/>
</dbReference>
<protein>
    <recommendedName>
        <fullName evidence="6">Pyroglutamyl-peptidase I</fullName>
        <ecNumber evidence="6">3.4.19.3</ecNumber>
    </recommendedName>
</protein>
<dbReference type="PROSITE" id="PS01334">
    <property type="entry name" value="PYRASE_CYS"/>
    <property type="match status" value="1"/>
</dbReference>
<evidence type="ECO:0000313" key="8">
    <source>
        <dbReference type="Proteomes" id="UP000254889"/>
    </source>
</evidence>
<comment type="similarity">
    <text evidence="1">Belongs to the peptidase C15 family.</text>
</comment>
<feature type="active site" evidence="6">
    <location>
        <position position="145"/>
    </location>
</feature>
<keyword evidence="8" id="KW-1185">Reference proteome</keyword>
<dbReference type="InterPro" id="IPR016125">
    <property type="entry name" value="Peptidase_C15-like"/>
</dbReference>
<dbReference type="GO" id="GO:0016920">
    <property type="term" value="F:pyroglutamyl-peptidase activity"/>
    <property type="evidence" value="ECO:0007669"/>
    <property type="project" value="UniProtKB-EC"/>
</dbReference>
<dbReference type="Gene3D" id="3.40.630.20">
    <property type="entry name" value="Peptidase C15, pyroglutamyl peptidase I-like"/>
    <property type="match status" value="1"/>
</dbReference>
<gene>
    <name evidence="7" type="ORF">DW352_10235</name>
</gene>
<dbReference type="EC" id="3.4.19.3" evidence="6"/>
<dbReference type="Proteomes" id="UP000254889">
    <property type="component" value="Chromosome"/>
</dbReference>
<evidence type="ECO:0000313" key="7">
    <source>
        <dbReference type="EMBL" id="AXK80854.1"/>
    </source>
</evidence>
<keyword evidence="3" id="KW-0645">Protease</keyword>
<reference evidence="7 8" key="1">
    <citation type="submission" date="2018-07" db="EMBL/GenBank/DDBJ databases">
        <authorList>
            <person name="Quirk P.G."/>
            <person name="Krulwich T.A."/>
        </authorList>
    </citation>
    <scope>NUCLEOTIDE SEQUENCE [LARGE SCALE GENOMIC DNA]</scope>
    <source>
        <strain evidence="7 8">CC-BB4</strain>
    </source>
</reference>
<dbReference type="InterPro" id="IPR000816">
    <property type="entry name" value="Peptidase_C15"/>
</dbReference>
<dbReference type="AlphaFoldDB" id="A0A345ZVA7"/>
<dbReference type="InterPro" id="IPR033694">
    <property type="entry name" value="PGPEP1_Cys_AS"/>
</dbReference>
<dbReference type="PANTHER" id="PTHR23402:SF1">
    <property type="entry name" value="PYROGLUTAMYL-PEPTIDASE I"/>
    <property type="match status" value="1"/>
</dbReference>
<dbReference type="EMBL" id="CP031417">
    <property type="protein sequence ID" value="AXK80854.1"/>
    <property type="molecule type" value="Genomic_DNA"/>
</dbReference>
<evidence type="ECO:0000256" key="5">
    <source>
        <dbReference type="ARBA" id="ARBA00022807"/>
    </source>
</evidence>
<keyword evidence="4" id="KW-0378">Hydrolase</keyword>
<dbReference type="PIRSF" id="PIRSF015592">
    <property type="entry name" value="Prld-crbxl_pptds"/>
    <property type="match status" value="1"/>
</dbReference>